<name>W0DS62_9GAMM</name>
<dbReference type="GO" id="GO:0035312">
    <property type="term" value="F:5'-3' DNA exonuclease activity"/>
    <property type="evidence" value="ECO:0007669"/>
    <property type="project" value="TreeGrafter"/>
</dbReference>
<dbReference type="Pfam" id="PF02811">
    <property type="entry name" value="PHP"/>
    <property type="match status" value="1"/>
</dbReference>
<dbReference type="Gene3D" id="1.10.150.650">
    <property type="match status" value="1"/>
</dbReference>
<dbReference type="InterPro" id="IPR004013">
    <property type="entry name" value="PHP_dom"/>
</dbReference>
<keyword evidence="3" id="KW-1185">Reference proteome</keyword>
<dbReference type="SUPFAM" id="SSF89550">
    <property type="entry name" value="PHP domain-like"/>
    <property type="match status" value="1"/>
</dbReference>
<dbReference type="eggNOG" id="COG0613">
    <property type="taxonomic scope" value="Bacteria"/>
</dbReference>
<dbReference type="KEGG" id="tao:THIAE_05285"/>
<dbReference type="InParanoid" id="W0DS62"/>
<dbReference type="PANTHER" id="PTHR42924:SF3">
    <property type="entry name" value="POLYMERASE_HISTIDINOL PHOSPHATASE N-TERMINAL DOMAIN-CONTAINING PROTEIN"/>
    <property type="match status" value="1"/>
</dbReference>
<dbReference type="FunCoup" id="W0DS62">
    <property type="interactions" value="204"/>
</dbReference>
<evidence type="ECO:0000313" key="3">
    <source>
        <dbReference type="Proteomes" id="UP000005380"/>
    </source>
</evidence>
<dbReference type="EMBL" id="CP007030">
    <property type="protein sequence ID" value="AHF01282.1"/>
    <property type="molecule type" value="Genomic_DNA"/>
</dbReference>
<dbReference type="InterPro" id="IPR003141">
    <property type="entry name" value="Pol/His_phosphatase_N"/>
</dbReference>
<gene>
    <name evidence="2" type="ORF">THIAE_05285</name>
</gene>
<dbReference type="GO" id="GO:0004534">
    <property type="term" value="F:5'-3' RNA exonuclease activity"/>
    <property type="evidence" value="ECO:0007669"/>
    <property type="project" value="TreeGrafter"/>
</dbReference>
<evidence type="ECO:0000259" key="1">
    <source>
        <dbReference type="SMART" id="SM00481"/>
    </source>
</evidence>
<dbReference type="SMART" id="SM00481">
    <property type="entry name" value="POLIIIAc"/>
    <property type="match status" value="1"/>
</dbReference>
<dbReference type="CDD" id="cd07438">
    <property type="entry name" value="PHP_HisPPase_AMP"/>
    <property type="match status" value="1"/>
</dbReference>
<evidence type="ECO:0000313" key="2">
    <source>
        <dbReference type="EMBL" id="AHF01282.1"/>
    </source>
</evidence>
<dbReference type="HOGENOM" id="CLU_067347_0_0_6"/>
<dbReference type="OrthoDB" id="9804333at2"/>
<dbReference type="InterPro" id="IPR052018">
    <property type="entry name" value="PHP_domain"/>
</dbReference>
<feature type="domain" description="Polymerase/histidinol phosphatase N-terminal" evidence="1">
    <location>
        <begin position="4"/>
        <end position="69"/>
    </location>
</feature>
<dbReference type="RefSeq" id="WP_006460348.1">
    <property type="nucleotide sequence ID" value="NZ_CP007030.1"/>
</dbReference>
<protein>
    <submittedName>
        <fullName evidence="2">Histidinol phosphatase</fullName>
    </submittedName>
</protein>
<reference evidence="2 3" key="1">
    <citation type="submission" date="2013-12" db="EMBL/GenBank/DDBJ databases">
        <authorList>
            <consortium name="DOE Joint Genome Institute"/>
            <person name="Kappler U."/>
            <person name="Huntemann M."/>
            <person name="Han J."/>
            <person name="Chen A."/>
            <person name="Kyrpides N."/>
            <person name="Mavromatis K."/>
            <person name="Markowitz V."/>
            <person name="Palaniappan K."/>
            <person name="Ivanova N."/>
            <person name="Schaumberg A."/>
            <person name="Pati A."/>
            <person name="Liolios K."/>
            <person name="Nordberg H.P."/>
            <person name="Cantor M.N."/>
            <person name="Hua S.X."/>
            <person name="Woyke T."/>
        </authorList>
    </citation>
    <scope>NUCLEOTIDE SEQUENCE [LARGE SCALE GENOMIC DNA]</scope>
    <source>
        <strain evidence="3">AL2</strain>
    </source>
</reference>
<dbReference type="AlphaFoldDB" id="W0DS62"/>
<accession>W0DS62</accession>
<dbReference type="Gene3D" id="3.20.20.140">
    <property type="entry name" value="Metal-dependent hydrolases"/>
    <property type="match status" value="1"/>
</dbReference>
<dbReference type="InterPro" id="IPR016195">
    <property type="entry name" value="Pol/histidinol_Pase-like"/>
</dbReference>
<organism evidence="2 3">
    <name type="scientific">Thiomicrospira aerophila AL3</name>
    <dbReference type="NCBI Taxonomy" id="717772"/>
    <lineage>
        <taxon>Bacteria</taxon>
        <taxon>Pseudomonadati</taxon>
        <taxon>Pseudomonadota</taxon>
        <taxon>Gammaproteobacteria</taxon>
        <taxon>Thiotrichales</taxon>
        <taxon>Piscirickettsiaceae</taxon>
        <taxon>Thiomicrospira</taxon>
    </lineage>
</organism>
<proteinExistence type="predicted"/>
<dbReference type="Proteomes" id="UP000005380">
    <property type="component" value="Chromosome"/>
</dbReference>
<sequence length="288" mass="31035">MSKVDFHCHSQASDGSLSPQALVDLALDKAISSLAITDHDTTAGYEAVYPYAKNRGLDLISGVEISALWQNRTVHIVGLNLVVDNAPLQTMLAAIRRLRWQRADAINARLQQRGHPCMAARLKEIVGDGVVGRPHIAQVLVERQYVTSINQAFDKFLKQGRTGFVAANWPELAEVVATINSAGGQAVLAHPGKYKLTSRKLNGLLTDFKLAGGSGLEVVTQKFASSEAIGMADRAKRHQLMASVGSDYHGPEQTWRQLGALAALPPGVTPIQQAWLGTQAASFNAQNL</sequence>
<dbReference type="STRING" id="717772.THIAE_05285"/>
<dbReference type="PANTHER" id="PTHR42924">
    <property type="entry name" value="EXONUCLEASE"/>
    <property type="match status" value="1"/>
</dbReference>